<accession>A0ABT4VTW0</accession>
<evidence type="ECO:0000313" key="2">
    <source>
        <dbReference type="Proteomes" id="UP001148313"/>
    </source>
</evidence>
<dbReference type="EMBL" id="JAPJZH010000012">
    <property type="protein sequence ID" value="MDA4847418.1"/>
    <property type="molecule type" value="Genomic_DNA"/>
</dbReference>
<evidence type="ECO:0000313" key="1">
    <source>
        <dbReference type="EMBL" id="MDA4847418.1"/>
    </source>
</evidence>
<comment type="caution">
    <text evidence="1">The sequence shown here is derived from an EMBL/GenBank/DDBJ whole genome shotgun (WGS) entry which is preliminary data.</text>
</comment>
<keyword evidence="2" id="KW-1185">Reference proteome</keyword>
<proteinExistence type="predicted"/>
<gene>
    <name evidence="1" type="ORF">OOZ53_18800</name>
</gene>
<sequence length="43" mass="5113">MPLELSDPVLDRERLREIIPEWKGNASKARDWIDEETFAEIRS</sequence>
<reference evidence="1" key="1">
    <citation type="submission" date="2022-11" db="EMBL/GenBank/DDBJ databases">
        <title>Hoeflea poritis sp. nov., isolated from scleractinian coral Porites lutea.</title>
        <authorList>
            <person name="Zhang G."/>
            <person name="Wei Q."/>
            <person name="Cai L."/>
        </authorList>
    </citation>
    <scope>NUCLEOTIDE SEQUENCE</scope>
    <source>
        <strain evidence="1">E7-10</strain>
    </source>
</reference>
<organism evidence="1 2">
    <name type="scientific">Hoeflea poritis</name>
    <dbReference type="NCBI Taxonomy" id="2993659"/>
    <lineage>
        <taxon>Bacteria</taxon>
        <taxon>Pseudomonadati</taxon>
        <taxon>Pseudomonadota</taxon>
        <taxon>Alphaproteobacteria</taxon>
        <taxon>Hyphomicrobiales</taxon>
        <taxon>Rhizobiaceae</taxon>
        <taxon>Hoeflea</taxon>
    </lineage>
</organism>
<dbReference type="Proteomes" id="UP001148313">
    <property type="component" value="Unassembled WGS sequence"/>
</dbReference>
<protein>
    <submittedName>
        <fullName evidence="1">Uncharacterized protein</fullName>
    </submittedName>
</protein>
<name>A0ABT4VTW0_9HYPH</name>
<dbReference type="RefSeq" id="WP_271091239.1">
    <property type="nucleotide sequence ID" value="NZ_JAPJZH010000012.1"/>
</dbReference>